<evidence type="ECO:0000256" key="6">
    <source>
        <dbReference type="ARBA" id="ARBA00047665"/>
    </source>
</evidence>
<dbReference type="SUPFAM" id="SSF101790">
    <property type="entry name" value="Aminomethyltransferase beta-barrel domain"/>
    <property type="match status" value="1"/>
</dbReference>
<dbReference type="InterPro" id="IPR028896">
    <property type="entry name" value="GcvT/YgfZ/DmdA"/>
</dbReference>
<evidence type="ECO:0000313" key="9">
    <source>
        <dbReference type="EMBL" id="SVB54805.1"/>
    </source>
</evidence>
<keyword evidence="4" id="KW-0808">Transferase</keyword>
<dbReference type="Gene3D" id="3.30.70.1400">
    <property type="entry name" value="Aminomethyltransferase beta-barrel domains"/>
    <property type="match status" value="1"/>
</dbReference>
<evidence type="ECO:0000256" key="1">
    <source>
        <dbReference type="ARBA" id="ARBA00008609"/>
    </source>
</evidence>
<dbReference type="InterPro" id="IPR006222">
    <property type="entry name" value="GCVT_N"/>
</dbReference>
<evidence type="ECO:0000256" key="2">
    <source>
        <dbReference type="ARBA" id="ARBA00012616"/>
    </source>
</evidence>
<protein>
    <recommendedName>
        <fullName evidence="2">aminomethyltransferase</fullName>
        <ecNumber evidence="2">2.1.2.10</ecNumber>
    </recommendedName>
    <alternativeName>
        <fullName evidence="5">Glycine cleavage system T protein</fullName>
    </alternativeName>
</protein>
<dbReference type="InterPro" id="IPR006223">
    <property type="entry name" value="GcvT"/>
</dbReference>
<dbReference type="PANTHER" id="PTHR43757">
    <property type="entry name" value="AMINOMETHYLTRANSFERASE"/>
    <property type="match status" value="1"/>
</dbReference>
<dbReference type="EMBL" id="UINC01046588">
    <property type="protein sequence ID" value="SVB54805.1"/>
    <property type="molecule type" value="Genomic_DNA"/>
</dbReference>
<name>A0A382EWE3_9ZZZZ</name>
<keyword evidence="3" id="KW-0032">Aminotransferase</keyword>
<dbReference type="GO" id="GO:0005960">
    <property type="term" value="C:glycine cleavage complex"/>
    <property type="evidence" value="ECO:0007669"/>
    <property type="project" value="InterPro"/>
</dbReference>
<sequence>MPISYSDGIQPEYFAVRNDVGLFDVSHMGEFFINGDDAKTFLQYMTINNVGKMKVGDAQYSAMCYPDGGIVDDLILYRKPNGYLMVVNAANINKDFDWLSQNIIANVSLENLSESYSLIAIQGPESRNILSQFTDFELNMPFYSYQDGLVEGFSVMVSRTGYTGELGFEIYGNAESLLHIWNILINSGVKPAGLAARDILRMEMKYCLYGNDIDKSTNPLEAGLSWITDFSKNSFVGKDSLLKIKENGTKRQLIAFTMQERGIPRQGYEVFINSKKIGNVTSGTQSPILKKGIGLAYIDYLYHESGCEIAINIREQLVPARIIRTPFIKDTSLHH</sequence>
<evidence type="ECO:0000256" key="5">
    <source>
        <dbReference type="ARBA" id="ARBA00031395"/>
    </source>
</evidence>
<dbReference type="InterPro" id="IPR027266">
    <property type="entry name" value="TrmE/GcvT-like"/>
</dbReference>
<evidence type="ECO:0000256" key="3">
    <source>
        <dbReference type="ARBA" id="ARBA00022576"/>
    </source>
</evidence>
<dbReference type="SUPFAM" id="SSF103025">
    <property type="entry name" value="Folate-binding domain"/>
    <property type="match status" value="1"/>
</dbReference>
<dbReference type="PANTHER" id="PTHR43757:SF2">
    <property type="entry name" value="AMINOMETHYLTRANSFERASE, MITOCHONDRIAL"/>
    <property type="match status" value="1"/>
</dbReference>
<feature type="domain" description="Aminomethyltransferase C-terminal" evidence="8">
    <location>
        <begin position="251"/>
        <end position="329"/>
    </location>
</feature>
<dbReference type="GO" id="GO:0006546">
    <property type="term" value="P:glycine catabolic process"/>
    <property type="evidence" value="ECO:0007669"/>
    <property type="project" value="InterPro"/>
</dbReference>
<dbReference type="GO" id="GO:0004047">
    <property type="term" value="F:aminomethyltransferase activity"/>
    <property type="evidence" value="ECO:0007669"/>
    <property type="project" value="UniProtKB-EC"/>
</dbReference>
<dbReference type="Pfam" id="PF08669">
    <property type="entry name" value="GCV_T_C"/>
    <property type="match status" value="1"/>
</dbReference>
<dbReference type="InterPro" id="IPR013977">
    <property type="entry name" value="GcvT_C"/>
</dbReference>
<dbReference type="GO" id="GO:0005829">
    <property type="term" value="C:cytosol"/>
    <property type="evidence" value="ECO:0007669"/>
    <property type="project" value="TreeGrafter"/>
</dbReference>
<dbReference type="InterPro" id="IPR029043">
    <property type="entry name" value="GcvT/YgfZ_C"/>
</dbReference>
<dbReference type="Gene3D" id="4.10.1250.10">
    <property type="entry name" value="Aminomethyltransferase fragment"/>
    <property type="match status" value="1"/>
</dbReference>
<reference evidence="9" key="1">
    <citation type="submission" date="2018-05" db="EMBL/GenBank/DDBJ databases">
        <authorList>
            <person name="Lanie J.A."/>
            <person name="Ng W.-L."/>
            <person name="Kazmierczak K.M."/>
            <person name="Andrzejewski T.M."/>
            <person name="Davidsen T.M."/>
            <person name="Wayne K.J."/>
            <person name="Tettelin H."/>
            <person name="Glass J.I."/>
            <person name="Rusch D."/>
            <person name="Podicherti R."/>
            <person name="Tsui H.-C.T."/>
            <person name="Winkler M.E."/>
        </authorList>
    </citation>
    <scope>NUCLEOTIDE SEQUENCE</scope>
</reference>
<evidence type="ECO:0000259" key="8">
    <source>
        <dbReference type="Pfam" id="PF08669"/>
    </source>
</evidence>
<evidence type="ECO:0000256" key="4">
    <source>
        <dbReference type="ARBA" id="ARBA00022679"/>
    </source>
</evidence>
<dbReference type="NCBIfam" id="NF001567">
    <property type="entry name" value="PRK00389.1"/>
    <property type="match status" value="1"/>
</dbReference>
<organism evidence="9">
    <name type="scientific">marine metagenome</name>
    <dbReference type="NCBI Taxonomy" id="408172"/>
    <lineage>
        <taxon>unclassified sequences</taxon>
        <taxon>metagenomes</taxon>
        <taxon>ecological metagenomes</taxon>
    </lineage>
</organism>
<accession>A0A382EWE3</accession>
<dbReference type="Gene3D" id="2.40.30.110">
    <property type="entry name" value="Aminomethyltransferase beta-barrel domains"/>
    <property type="match status" value="1"/>
</dbReference>
<dbReference type="GO" id="GO:0008483">
    <property type="term" value="F:transaminase activity"/>
    <property type="evidence" value="ECO:0007669"/>
    <property type="project" value="UniProtKB-KW"/>
</dbReference>
<gene>
    <name evidence="9" type="ORF">METZ01_LOCUS207659</name>
</gene>
<comment type="catalytic activity">
    <reaction evidence="6">
        <text>N(6)-[(R)-S(8)-aminomethyldihydrolipoyl]-L-lysyl-[protein] + (6S)-5,6,7,8-tetrahydrofolate = N(6)-[(R)-dihydrolipoyl]-L-lysyl-[protein] + (6R)-5,10-methylene-5,6,7,8-tetrahydrofolate + NH4(+)</text>
        <dbReference type="Rhea" id="RHEA:16945"/>
        <dbReference type="Rhea" id="RHEA-COMP:10475"/>
        <dbReference type="Rhea" id="RHEA-COMP:10492"/>
        <dbReference type="ChEBI" id="CHEBI:15636"/>
        <dbReference type="ChEBI" id="CHEBI:28938"/>
        <dbReference type="ChEBI" id="CHEBI:57453"/>
        <dbReference type="ChEBI" id="CHEBI:83100"/>
        <dbReference type="ChEBI" id="CHEBI:83143"/>
        <dbReference type="EC" id="2.1.2.10"/>
    </reaction>
</comment>
<evidence type="ECO:0000259" key="7">
    <source>
        <dbReference type="Pfam" id="PF01571"/>
    </source>
</evidence>
<dbReference type="FunFam" id="3.30.70.1400:FF:000001">
    <property type="entry name" value="Aminomethyltransferase"/>
    <property type="match status" value="1"/>
</dbReference>
<feature type="domain" description="GCVT N-terminal" evidence="7">
    <location>
        <begin position="2"/>
        <end position="232"/>
    </location>
</feature>
<dbReference type="AlphaFoldDB" id="A0A382EWE3"/>
<dbReference type="Pfam" id="PF01571">
    <property type="entry name" value="GCV_T"/>
    <property type="match status" value="1"/>
</dbReference>
<comment type="similarity">
    <text evidence="1">Belongs to the GcvT family.</text>
</comment>
<dbReference type="NCBIfam" id="TIGR00528">
    <property type="entry name" value="gcvT"/>
    <property type="match status" value="1"/>
</dbReference>
<dbReference type="PIRSF" id="PIRSF006487">
    <property type="entry name" value="GcvT"/>
    <property type="match status" value="1"/>
</dbReference>
<dbReference type="FunFam" id="2.40.30.110:FF:000003">
    <property type="entry name" value="Aminomethyltransferase"/>
    <property type="match status" value="1"/>
</dbReference>
<dbReference type="Gene3D" id="3.30.1360.120">
    <property type="entry name" value="Probable tRNA modification gtpase trme, domain 1"/>
    <property type="match status" value="1"/>
</dbReference>
<dbReference type="EC" id="2.1.2.10" evidence="2"/>
<proteinExistence type="inferred from homology"/>